<protein>
    <submittedName>
        <fullName evidence="1">Uncharacterized protein</fullName>
    </submittedName>
</protein>
<gene>
    <name evidence="1" type="ORF">E1B03_11360</name>
</gene>
<sequence>MKEMDKRIIATLILCGISPFGYAAQDCEAAAGIAAGAADYLYESAQVKTASRLHFNSAPEVECQLPAFLVNGDTVEFLREARSAESARSPVHTFRYVRYRDANGMFATGWVSSEGLLPLATPLPVNPACKKWAYEEMPQREKMSPLADNHYQITGNDRAWFYSMPTEQCRSPSVFLVPGDIISAQEQSKDDFIEAVYYTTNRHIVRGWLKKSQLQALDSGDRYRDDINPLSTDKATRAATLNLRHDYQCIFYESWNEKNDIAIIVREDHQTEWCRGSAADPRTAPAIANISINKTSGEIGSPDAAEGFAEE</sequence>
<evidence type="ECO:0000313" key="2">
    <source>
        <dbReference type="Proteomes" id="UP000293850"/>
    </source>
</evidence>
<organism evidence="1 2">
    <name type="scientific">Citrobacter arsenatis</name>
    <dbReference type="NCBI Taxonomy" id="2546350"/>
    <lineage>
        <taxon>Bacteria</taxon>
        <taxon>Pseudomonadati</taxon>
        <taxon>Pseudomonadota</taxon>
        <taxon>Gammaproteobacteria</taxon>
        <taxon>Enterobacterales</taxon>
        <taxon>Enterobacteriaceae</taxon>
        <taxon>Citrobacter</taxon>
    </lineage>
</organism>
<proteinExistence type="predicted"/>
<name>A0A4P6WJD0_9ENTR</name>
<dbReference type="EMBL" id="CP037864">
    <property type="protein sequence ID" value="QBM22994.1"/>
    <property type="molecule type" value="Genomic_DNA"/>
</dbReference>
<evidence type="ECO:0000313" key="1">
    <source>
        <dbReference type="EMBL" id="QBM22994.1"/>
    </source>
</evidence>
<dbReference type="Proteomes" id="UP000293850">
    <property type="component" value="Chromosome"/>
</dbReference>
<dbReference type="AlphaFoldDB" id="A0A4P6WJD0"/>
<accession>A0A4P6WJD0</accession>
<keyword evidence="2" id="KW-1185">Reference proteome</keyword>
<reference evidence="1 2" key="1">
    <citation type="submission" date="2019-03" db="EMBL/GenBank/DDBJ databases">
        <title>Complete genome sequence of an arsenate-respiring bacteria, Citrobacter sp. LY-1.</title>
        <authorList>
            <person name="Wang H."/>
            <person name="Liu Y."/>
            <person name="Li Q."/>
            <person name="Huang J."/>
        </authorList>
    </citation>
    <scope>NUCLEOTIDE SEQUENCE [LARGE SCALE GENOMIC DNA]</scope>
    <source>
        <strain evidence="1 2">LY-1</strain>
    </source>
</reference>
<dbReference type="RefSeq" id="WP_133086237.1">
    <property type="nucleotide sequence ID" value="NZ_CP037864.1"/>
</dbReference>
<dbReference type="KEGG" id="cars:E1B03_11360"/>